<name>A0A2A4XEZ2_9GAMM</name>
<dbReference type="Proteomes" id="UP000218767">
    <property type="component" value="Unassembled WGS sequence"/>
</dbReference>
<dbReference type="SUPFAM" id="SSF56935">
    <property type="entry name" value="Porins"/>
    <property type="match status" value="1"/>
</dbReference>
<evidence type="ECO:0000256" key="1">
    <source>
        <dbReference type="ARBA" id="ARBA00004442"/>
    </source>
</evidence>
<evidence type="ECO:0000313" key="5">
    <source>
        <dbReference type="Proteomes" id="UP000218767"/>
    </source>
</evidence>
<evidence type="ECO:0000313" key="4">
    <source>
        <dbReference type="EMBL" id="PCI81208.1"/>
    </source>
</evidence>
<proteinExistence type="predicted"/>
<sequence>MVDVLDLTATYNIDYGNWGNFSAALNATYYLTYDYAGLDGNVVDALGRRNADTALSPPLPELVTTLRFGWLKGDHAATFLAKYTDEITFDGTFSSAFTPRQVIPESYIANASYTYFFDDLFDSSGNVTIGVNNLFDWEPRRLPVQVGFENRRMTTSAECSPSL</sequence>
<evidence type="ECO:0000256" key="3">
    <source>
        <dbReference type="ARBA" id="ARBA00023237"/>
    </source>
</evidence>
<organism evidence="4 5">
    <name type="scientific">SAR86 cluster bacterium</name>
    <dbReference type="NCBI Taxonomy" id="2030880"/>
    <lineage>
        <taxon>Bacteria</taxon>
        <taxon>Pseudomonadati</taxon>
        <taxon>Pseudomonadota</taxon>
        <taxon>Gammaproteobacteria</taxon>
        <taxon>SAR86 cluster</taxon>
    </lineage>
</organism>
<evidence type="ECO:0000256" key="2">
    <source>
        <dbReference type="ARBA" id="ARBA00023136"/>
    </source>
</evidence>
<dbReference type="InterPro" id="IPR036942">
    <property type="entry name" value="Beta-barrel_TonB_sf"/>
</dbReference>
<reference evidence="5" key="1">
    <citation type="submission" date="2017-08" db="EMBL/GenBank/DDBJ databases">
        <title>A dynamic microbial community with high functional redundancy inhabits the cold, oxic subseafloor aquifer.</title>
        <authorList>
            <person name="Tully B.J."/>
            <person name="Wheat C.G."/>
            <person name="Glazer B.T."/>
            <person name="Huber J.A."/>
        </authorList>
    </citation>
    <scope>NUCLEOTIDE SEQUENCE [LARGE SCALE GENOMIC DNA]</scope>
</reference>
<protein>
    <recommendedName>
        <fullName evidence="6">TonB-dependent receptor-like beta-barrel domain-containing protein</fullName>
    </recommendedName>
</protein>
<accession>A0A2A4XEZ2</accession>
<dbReference type="EMBL" id="NVUL01000006">
    <property type="protein sequence ID" value="PCI81208.1"/>
    <property type="molecule type" value="Genomic_DNA"/>
</dbReference>
<evidence type="ECO:0008006" key="6">
    <source>
        <dbReference type="Google" id="ProtNLM"/>
    </source>
</evidence>
<keyword evidence="2" id="KW-0472">Membrane</keyword>
<comment type="caution">
    <text evidence="4">The sequence shown here is derived from an EMBL/GenBank/DDBJ whole genome shotgun (WGS) entry which is preliminary data.</text>
</comment>
<gene>
    <name evidence="4" type="ORF">COB20_02280</name>
</gene>
<dbReference type="Gene3D" id="2.40.170.20">
    <property type="entry name" value="TonB-dependent receptor, beta-barrel domain"/>
    <property type="match status" value="1"/>
</dbReference>
<dbReference type="GO" id="GO:0009279">
    <property type="term" value="C:cell outer membrane"/>
    <property type="evidence" value="ECO:0007669"/>
    <property type="project" value="UniProtKB-SubCell"/>
</dbReference>
<dbReference type="AlphaFoldDB" id="A0A2A4XEZ2"/>
<comment type="subcellular location">
    <subcellularLocation>
        <location evidence="1">Cell outer membrane</location>
    </subcellularLocation>
</comment>
<keyword evidence="3" id="KW-0998">Cell outer membrane</keyword>